<dbReference type="EMBL" id="CAJNOV010009930">
    <property type="protein sequence ID" value="CAF1382684.1"/>
    <property type="molecule type" value="Genomic_DNA"/>
</dbReference>
<dbReference type="Gene3D" id="2.40.10.10">
    <property type="entry name" value="Trypsin-like serine proteases"/>
    <property type="match status" value="1"/>
</dbReference>
<dbReference type="SUPFAM" id="SSF50494">
    <property type="entry name" value="Trypsin-like serine proteases"/>
    <property type="match status" value="1"/>
</dbReference>
<evidence type="ECO:0000313" key="13">
    <source>
        <dbReference type="EMBL" id="CAF1673204.1"/>
    </source>
</evidence>
<evidence type="ECO:0000256" key="8">
    <source>
        <dbReference type="ARBA" id="ARBA00023180"/>
    </source>
</evidence>
<dbReference type="GO" id="GO:0005576">
    <property type="term" value="C:extracellular region"/>
    <property type="evidence" value="ECO:0007669"/>
    <property type="project" value="UniProtKB-SubCell"/>
</dbReference>
<dbReference type="PROSITE" id="PS00135">
    <property type="entry name" value="TRYPSIN_SER"/>
    <property type="match status" value="1"/>
</dbReference>
<dbReference type="Proteomes" id="UP000663855">
    <property type="component" value="Unassembled WGS sequence"/>
</dbReference>
<gene>
    <name evidence="15" type="ORF">BYL167_LOCUS2302</name>
    <name evidence="12" type="ORF">CJN711_LOCUS21031</name>
    <name evidence="16" type="ORF">GIL414_LOCUS811</name>
    <name evidence="13" type="ORF">KQP761_LOCUS34722</name>
    <name evidence="14" type="ORF">MBJ925_LOCUS8181</name>
    <name evidence="17" type="ORF">SMN809_LOCUS6854</name>
</gene>
<dbReference type="Pfam" id="PF00089">
    <property type="entry name" value="Trypsin"/>
    <property type="match status" value="1"/>
</dbReference>
<dbReference type="GO" id="GO:0006508">
    <property type="term" value="P:proteolysis"/>
    <property type="evidence" value="ECO:0007669"/>
    <property type="project" value="UniProtKB-KW"/>
</dbReference>
<evidence type="ECO:0000256" key="5">
    <source>
        <dbReference type="ARBA" id="ARBA00022801"/>
    </source>
</evidence>
<name>A0A816MJ17_9BILA</name>
<organism evidence="14 18">
    <name type="scientific">Rotaria magnacalcarata</name>
    <dbReference type="NCBI Taxonomy" id="392030"/>
    <lineage>
        <taxon>Eukaryota</taxon>
        <taxon>Metazoa</taxon>
        <taxon>Spiralia</taxon>
        <taxon>Gnathifera</taxon>
        <taxon>Rotifera</taxon>
        <taxon>Eurotatoria</taxon>
        <taxon>Bdelloidea</taxon>
        <taxon>Philodinida</taxon>
        <taxon>Philodinidae</taxon>
        <taxon>Rotaria</taxon>
    </lineage>
</organism>
<dbReference type="CDD" id="cd00190">
    <property type="entry name" value="Tryp_SPc"/>
    <property type="match status" value="1"/>
</dbReference>
<dbReference type="PRINTS" id="PR00722">
    <property type="entry name" value="CHYMOTRYPSIN"/>
</dbReference>
<feature type="chain" id="PRO_5035689223" description="Peptidase S1 domain-containing protein" evidence="10">
    <location>
        <begin position="21"/>
        <end position="437"/>
    </location>
</feature>
<keyword evidence="8" id="KW-0325">Glycoprotein</keyword>
<dbReference type="InterPro" id="IPR001254">
    <property type="entry name" value="Trypsin_dom"/>
</dbReference>
<evidence type="ECO:0000313" key="15">
    <source>
        <dbReference type="EMBL" id="CAF3788301.1"/>
    </source>
</evidence>
<dbReference type="OrthoDB" id="10051896at2759"/>
<dbReference type="Proteomes" id="UP000681967">
    <property type="component" value="Unassembled WGS sequence"/>
</dbReference>
<keyword evidence="7" id="KW-1015">Disulfide bond</keyword>
<accession>A0A816MJ17</accession>
<dbReference type="Proteomes" id="UP000681720">
    <property type="component" value="Unassembled WGS sequence"/>
</dbReference>
<evidence type="ECO:0000256" key="10">
    <source>
        <dbReference type="SAM" id="SignalP"/>
    </source>
</evidence>
<dbReference type="PROSITE" id="PS00134">
    <property type="entry name" value="TRYPSIN_HIS"/>
    <property type="match status" value="1"/>
</dbReference>
<evidence type="ECO:0000313" key="18">
    <source>
        <dbReference type="Proteomes" id="UP000663824"/>
    </source>
</evidence>
<sequence length="437" mass="48399">MMITILFVHLVLFSVTTIHGQEMQCELNNSLSWTPWFNFHKPNPKGEYELHAAIRSQHPTLVCSDPHAVSAVNQAGVDMNQTLDMIIIRSYDVFCLNGYDPKFQHKTCDDYSVRYCCPIVKNLTKEEVRDLFISGNTNALVDNPSKAAQLKCGRASRAASFQASAGTSLLLTLLNSMVPKIINGVEARPNSWPWLVSIGIQYRGSTGVWQNRTHVCGGTLIDTTHVLTAGHCVEQKIDDRFVPLSSTHPSLESFFILRIGVHDIRATQLPDIYRARRISTHENFISSTFENDIAIIRLDRPVVVSDYASPICLPASNVAPGRKVTVAGWGTVSETARVHSNVLRQANINVLPTSNCRVYTDVHYDGSKQLCAAALDWSKDTCAGDSGGPLMYQDNGVWSIGGITSYGYGCSKRGFPGVYTRTVPYLSWIKTKMLSNH</sequence>
<dbReference type="InterPro" id="IPR001314">
    <property type="entry name" value="Peptidase_S1A"/>
</dbReference>
<dbReference type="AlphaFoldDB" id="A0A816MJ17"/>
<dbReference type="EMBL" id="CAJOBJ010000111">
    <property type="protein sequence ID" value="CAF3795915.1"/>
    <property type="molecule type" value="Genomic_DNA"/>
</dbReference>
<keyword evidence="3 9" id="KW-0645">Protease</keyword>
<dbReference type="InterPro" id="IPR043504">
    <property type="entry name" value="Peptidase_S1_PA_chymotrypsin"/>
</dbReference>
<dbReference type="InterPro" id="IPR018114">
    <property type="entry name" value="TRYPSIN_HIS"/>
</dbReference>
<keyword evidence="4 10" id="KW-0732">Signal</keyword>
<dbReference type="PROSITE" id="PS50240">
    <property type="entry name" value="TRYPSIN_DOM"/>
    <property type="match status" value="1"/>
</dbReference>
<evidence type="ECO:0000259" key="11">
    <source>
        <dbReference type="PROSITE" id="PS50240"/>
    </source>
</evidence>
<protein>
    <recommendedName>
        <fullName evidence="11">Peptidase S1 domain-containing protein</fullName>
    </recommendedName>
</protein>
<keyword evidence="2" id="KW-0964">Secreted</keyword>
<dbReference type="Pfam" id="PF13330">
    <property type="entry name" value="Mucin2_WxxW"/>
    <property type="match status" value="1"/>
</dbReference>
<keyword evidence="6 9" id="KW-0720">Serine protease</keyword>
<dbReference type="EMBL" id="CAJNRE010002960">
    <property type="protein sequence ID" value="CAF1999931.1"/>
    <property type="molecule type" value="Genomic_DNA"/>
</dbReference>
<evidence type="ECO:0000256" key="2">
    <source>
        <dbReference type="ARBA" id="ARBA00022525"/>
    </source>
</evidence>
<keyword evidence="5 9" id="KW-0378">Hydrolase</keyword>
<dbReference type="FunFam" id="2.40.10.10:FF:000120">
    <property type="entry name" value="Putative serine protease"/>
    <property type="match status" value="1"/>
</dbReference>
<evidence type="ECO:0000313" key="14">
    <source>
        <dbReference type="EMBL" id="CAF1999931.1"/>
    </source>
</evidence>
<proteinExistence type="predicted"/>
<dbReference type="Proteomes" id="UP000663824">
    <property type="component" value="Unassembled WGS sequence"/>
</dbReference>
<evidence type="ECO:0000256" key="6">
    <source>
        <dbReference type="ARBA" id="ARBA00022825"/>
    </source>
</evidence>
<reference evidence="14" key="1">
    <citation type="submission" date="2021-02" db="EMBL/GenBank/DDBJ databases">
        <authorList>
            <person name="Nowell W R."/>
        </authorList>
    </citation>
    <scope>NUCLEOTIDE SEQUENCE</scope>
</reference>
<dbReference type="EMBL" id="CAJNOW010019547">
    <property type="protein sequence ID" value="CAF1673204.1"/>
    <property type="molecule type" value="Genomic_DNA"/>
</dbReference>
<feature type="signal peptide" evidence="10">
    <location>
        <begin position="1"/>
        <end position="20"/>
    </location>
</feature>
<evidence type="ECO:0000256" key="4">
    <source>
        <dbReference type="ARBA" id="ARBA00022729"/>
    </source>
</evidence>
<dbReference type="InterPro" id="IPR009003">
    <property type="entry name" value="Peptidase_S1_PA"/>
</dbReference>
<evidence type="ECO:0000313" key="12">
    <source>
        <dbReference type="EMBL" id="CAF1382684.1"/>
    </source>
</evidence>
<dbReference type="InterPro" id="IPR025155">
    <property type="entry name" value="WxxW_domain"/>
</dbReference>
<comment type="caution">
    <text evidence="14">The sequence shown here is derived from an EMBL/GenBank/DDBJ whole genome shotgun (WGS) entry which is preliminary data.</text>
</comment>
<feature type="domain" description="Peptidase S1" evidence="11">
    <location>
        <begin position="181"/>
        <end position="434"/>
    </location>
</feature>
<dbReference type="InterPro" id="IPR033116">
    <property type="entry name" value="TRYPSIN_SER"/>
</dbReference>
<dbReference type="PANTHER" id="PTHR24252">
    <property type="entry name" value="ACROSIN-RELATED"/>
    <property type="match status" value="1"/>
</dbReference>
<evidence type="ECO:0000256" key="7">
    <source>
        <dbReference type="ARBA" id="ARBA00023157"/>
    </source>
</evidence>
<dbReference type="EMBL" id="CAJOBH010000394">
    <property type="protein sequence ID" value="CAF3788301.1"/>
    <property type="molecule type" value="Genomic_DNA"/>
</dbReference>
<evidence type="ECO:0000313" key="17">
    <source>
        <dbReference type="EMBL" id="CAF3905228.1"/>
    </source>
</evidence>
<comment type="subcellular location">
    <subcellularLocation>
        <location evidence="1">Secreted</location>
    </subcellularLocation>
</comment>
<dbReference type="GO" id="GO:0004252">
    <property type="term" value="F:serine-type endopeptidase activity"/>
    <property type="evidence" value="ECO:0007669"/>
    <property type="project" value="InterPro"/>
</dbReference>
<evidence type="ECO:0000256" key="1">
    <source>
        <dbReference type="ARBA" id="ARBA00004613"/>
    </source>
</evidence>
<dbReference type="EMBL" id="CAJOBI010001910">
    <property type="protein sequence ID" value="CAF3905228.1"/>
    <property type="molecule type" value="Genomic_DNA"/>
</dbReference>
<dbReference type="Proteomes" id="UP000676336">
    <property type="component" value="Unassembled WGS sequence"/>
</dbReference>
<dbReference type="SMART" id="SM00020">
    <property type="entry name" value="Tryp_SPc"/>
    <property type="match status" value="1"/>
</dbReference>
<dbReference type="Proteomes" id="UP000663834">
    <property type="component" value="Unassembled WGS sequence"/>
</dbReference>
<dbReference type="PANTHER" id="PTHR24252:SF7">
    <property type="entry name" value="HYALIN"/>
    <property type="match status" value="1"/>
</dbReference>
<evidence type="ECO:0000313" key="16">
    <source>
        <dbReference type="EMBL" id="CAF3795915.1"/>
    </source>
</evidence>
<evidence type="ECO:0000256" key="3">
    <source>
        <dbReference type="ARBA" id="ARBA00022670"/>
    </source>
</evidence>
<evidence type="ECO:0000256" key="9">
    <source>
        <dbReference type="RuleBase" id="RU363034"/>
    </source>
</evidence>